<evidence type="ECO:0000313" key="2">
    <source>
        <dbReference type="EMBL" id="RMY95132.1"/>
    </source>
</evidence>
<feature type="region of interest" description="Disordered" evidence="1">
    <location>
        <begin position="69"/>
        <end position="102"/>
    </location>
</feature>
<dbReference type="OrthoDB" id="3891408at2759"/>
<protein>
    <submittedName>
        <fullName evidence="2">Uncharacterized protein</fullName>
    </submittedName>
</protein>
<feature type="region of interest" description="Disordered" evidence="1">
    <location>
        <begin position="289"/>
        <end position="326"/>
    </location>
</feature>
<dbReference type="VEuPathDB" id="FungiDB:BTJ68_04898"/>
<reference evidence="2 3" key="1">
    <citation type="journal article" date="2018" name="BMC Genomics">
        <title>Genomic evidence for intraspecific hybridization in a clonal and extremely halotolerant yeast.</title>
        <authorList>
            <person name="Gostincar C."/>
            <person name="Stajich J.E."/>
            <person name="Zupancic J."/>
            <person name="Zalar P."/>
            <person name="Gunde-Cimerman N."/>
        </authorList>
    </citation>
    <scope>NUCLEOTIDE SEQUENCE [LARGE SCALE GENOMIC DNA]</scope>
    <source>
        <strain evidence="2 3">EXF-2788</strain>
    </source>
</reference>
<comment type="caution">
    <text evidence="2">The sequence shown here is derived from an EMBL/GenBank/DDBJ whole genome shotgun (WGS) entry which is preliminary data.</text>
</comment>
<dbReference type="Proteomes" id="UP000268823">
    <property type="component" value="Unassembled WGS sequence"/>
</dbReference>
<evidence type="ECO:0000313" key="3">
    <source>
        <dbReference type="Proteomes" id="UP000268823"/>
    </source>
</evidence>
<evidence type="ECO:0000256" key="1">
    <source>
        <dbReference type="SAM" id="MobiDB-lite"/>
    </source>
</evidence>
<accession>A0A3M7G1W6</accession>
<name>A0A3M7G1W6_HORWE</name>
<proteinExistence type="predicted"/>
<dbReference type="AlphaFoldDB" id="A0A3M7G1W6"/>
<feature type="region of interest" description="Disordered" evidence="1">
    <location>
        <begin position="1"/>
        <end position="44"/>
    </location>
</feature>
<organism evidence="2 3">
    <name type="scientific">Hortaea werneckii</name>
    <name type="common">Black yeast</name>
    <name type="synonym">Cladosporium werneckii</name>
    <dbReference type="NCBI Taxonomy" id="91943"/>
    <lineage>
        <taxon>Eukaryota</taxon>
        <taxon>Fungi</taxon>
        <taxon>Dikarya</taxon>
        <taxon>Ascomycota</taxon>
        <taxon>Pezizomycotina</taxon>
        <taxon>Dothideomycetes</taxon>
        <taxon>Dothideomycetidae</taxon>
        <taxon>Mycosphaerellales</taxon>
        <taxon>Teratosphaeriaceae</taxon>
        <taxon>Hortaea</taxon>
    </lineage>
</organism>
<gene>
    <name evidence="2" type="ORF">D0861_00871</name>
</gene>
<sequence length="565" mass="62772">MNSKFRAGAAEHSKGKHLRKPQTGTNSVPGCIDIHHGSEPSQSSPFAFIQVGAPRERLTQDAKRAVRIQAARRSARQRKQTIDSKAGKAAEPIEQEHDHAAEPDTLNQEAIYARDLLPAPQAAHPLPTLPTKFLPAPYTGMCAVRSLEGTWHNGHMSDWSPNFLPMIQHYSDLALQDAGVSHDRALYWRSRFMSFAPDLLLDPGLFRLLGLCSSVEAAVFCDAPGQRPLVLFSKQLVLRSLKTSADVRHRADHLALQVAILSSWEKLHGENAVHLIHLHTLRELLRSESTVMSAPGSPHHPGRDEDSSNHQSPTRPSSSPPTQDPAVEFRSILSSGYIEGNAMPEGFATLLANDLLPPAILYNASQHAYWIATDRLMYQKVGYVAMTMWALRPTNEAETLALRAGEIRGNIAQYLRVACGVLASDLMLNAPVDVLPETLQGLWDKYPAPERHMLIEACWQDSWYLFDPVMFVGTVYNEVLLWCLAMMYAASGGMATGPQTSAMRLLISELNIEGYDELLALMWRFAMYDHREPGLKSLWDEILAPNSVQEDGLLDNFAIQAQCRI</sequence>
<dbReference type="EMBL" id="QWIR01000008">
    <property type="protein sequence ID" value="RMY95132.1"/>
    <property type="molecule type" value="Genomic_DNA"/>
</dbReference>